<sequence length="68" mass="7619">MRLDINNKFEEGGAATRNEGDRDVEREGKFKDSEERACLINRMIKKAAGFESSAEAAEQRRAAGILNF</sequence>
<reference evidence="2" key="1">
    <citation type="submission" date="2007-07" db="EMBL/GenBank/DDBJ databases">
        <title>PCAP assembly of the Caenorhabditis remanei genome.</title>
        <authorList>
            <consortium name="The Caenorhabditis remanei Sequencing Consortium"/>
            <person name="Wilson R.K."/>
        </authorList>
    </citation>
    <scope>NUCLEOTIDE SEQUENCE [LARGE SCALE GENOMIC DNA]</scope>
    <source>
        <strain evidence="2">PB4641</strain>
    </source>
</reference>
<evidence type="ECO:0000313" key="3">
    <source>
        <dbReference type="Proteomes" id="UP000008281"/>
    </source>
</evidence>
<dbReference type="AlphaFoldDB" id="E3MAR8"/>
<feature type="compositionally biased region" description="Basic and acidic residues" evidence="1">
    <location>
        <begin position="1"/>
        <end position="11"/>
    </location>
</feature>
<name>E3MAR8_CAERE</name>
<dbReference type="Proteomes" id="UP000008281">
    <property type="component" value="Unassembled WGS sequence"/>
</dbReference>
<accession>E3MAR8</accession>
<protein>
    <submittedName>
        <fullName evidence="2">Uncharacterized protein</fullName>
    </submittedName>
</protein>
<evidence type="ECO:0000313" key="2">
    <source>
        <dbReference type="EMBL" id="EFO97301.1"/>
    </source>
</evidence>
<feature type="region of interest" description="Disordered" evidence="1">
    <location>
        <begin position="1"/>
        <end position="29"/>
    </location>
</feature>
<evidence type="ECO:0000256" key="1">
    <source>
        <dbReference type="SAM" id="MobiDB-lite"/>
    </source>
</evidence>
<dbReference type="EMBL" id="DS268432">
    <property type="protein sequence ID" value="EFO97301.1"/>
    <property type="molecule type" value="Genomic_DNA"/>
</dbReference>
<feature type="compositionally biased region" description="Basic and acidic residues" evidence="1">
    <location>
        <begin position="18"/>
        <end position="29"/>
    </location>
</feature>
<dbReference type="HOGENOM" id="CLU_2796405_0_0_1"/>
<proteinExistence type="predicted"/>
<gene>
    <name evidence="2" type="ORF">CRE_16617</name>
</gene>
<keyword evidence="3" id="KW-1185">Reference proteome</keyword>
<organism evidence="3">
    <name type="scientific">Caenorhabditis remanei</name>
    <name type="common">Caenorhabditis vulgaris</name>
    <dbReference type="NCBI Taxonomy" id="31234"/>
    <lineage>
        <taxon>Eukaryota</taxon>
        <taxon>Metazoa</taxon>
        <taxon>Ecdysozoa</taxon>
        <taxon>Nematoda</taxon>
        <taxon>Chromadorea</taxon>
        <taxon>Rhabditida</taxon>
        <taxon>Rhabditina</taxon>
        <taxon>Rhabditomorpha</taxon>
        <taxon>Rhabditoidea</taxon>
        <taxon>Rhabditidae</taxon>
        <taxon>Peloderinae</taxon>
        <taxon>Caenorhabditis</taxon>
    </lineage>
</organism>